<feature type="transmembrane region" description="Helical" evidence="1">
    <location>
        <begin position="354"/>
        <end position="372"/>
    </location>
</feature>
<feature type="transmembrane region" description="Helical" evidence="1">
    <location>
        <begin position="186"/>
        <end position="204"/>
    </location>
</feature>
<feature type="transmembrane region" description="Helical" evidence="1">
    <location>
        <begin position="164"/>
        <end position="180"/>
    </location>
</feature>
<feature type="transmembrane region" description="Helical" evidence="1">
    <location>
        <begin position="328"/>
        <end position="347"/>
    </location>
</feature>
<feature type="transmembrane region" description="Helical" evidence="1">
    <location>
        <begin position="89"/>
        <end position="107"/>
    </location>
</feature>
<dbReference type="AlphaFoldDB" id="A0A6J7EUE6"/>
<feature type="transmembrane region" description="Helical" evidence="1">
    <location>
        <begin position="216"/>
        <end position="238"/>
    </location>
</feature>
<feature type="transmembrane region" description="Helical" evidence="1">
    <location>
        <begin position="270"/>
        <end position="289"/>
    </location>
</feature>
<organism evidence="2">
    <name type="scientific">freshwater metagenome</name>
    <dbReference type="NCBI Taxonomy" id="449393"/>
    <lineage>
        <taxon>unclassified sequences</taxon>
        <taxon>metagenomes</taxon>
        <taxon>ecological metagenomes</taxon>
    </lineage>
</organism>
<feature type="transmembrane region" description="Helical" evidence="1">
    <location>
        <begin position="296"/>
        <end position="316"/>
    </location>
</feature>
<feature type="transmembrane region" description="Helical" evidence="1">
    <location>
        <begin position="138"/>
        <end position="157"/>
    </location>
</feature>
<accession>A0A6J7EUE6</accession>
<reference evidence="2" key="1">
    <citation type="submission" date="2020-05" db="EMBL/GenBank/DDBJ databases">
        <authorList>
            <person name="Chiriac C."/>
            <person name="Salcher M."/>
            <person name="Ghai R."/>
            <person name="Kavagutti S V."/>
        </authorList>
    </citation>
    <scope>NUCLEOTIDE SEQUENCE</scope>
</reference>
<feature type="transmembrane region" description="Helical" evidence="1">
    <location>
        <begin position="12"/>
        <end position="30"/>
    </location>
</feature>
<feature type="transmembrane region" description="Helical" evidence="1">
    <location>
        <begin position="114"/>
        <end position="132"/>
    </location>
</feature>
<dbReference type="EMBL" id="CAFBLS010000246">
    <property type="protein sequence ID" value="CAB4884740.1"/>
    <property type="molecule type" value="Genomic_DNA"/>
</dbReference>
<feature type="transmembrane region" description="Helical" evidence="1">
    <location>
        <begin position="405"/>
        <end position="425"/>
    </location>
</feature>
<feature type="transmembrane region" description="Helical" evidence="1">
    <location>
        <begin position="378"/>
        <end position="398"/>
    </location>
</feature>
<keyword evidence="1" id="KW-1133">Transmembrane helix</keyword>
<sequence length="572" mass="61053">MSPSSRTGIGRAWDVLAVLAISVFTAFLSGSRQWTGFNSPDSEFYASIAAFGTDVVDRSLEPAYYWTRLGYIAPVRGAIGWLGPWAGFALWRFVLILVIVGSVYWLVRQVSSRSLAVVLATGVSLSTVVLSFVGNTYLTGTVLAATILMLALGVWCIESTARRPWLPAALSGVVGAWLVMLNPYALFLGLAMWLGIRFIGLVTADDGRWAALARDAAAAALGMIAGTAAFIGIGRIMFPGRDWIGTYLDWNSRLDYVDFIGDPDVWTHDVSLLVPAAAVAIAVISVAATRASRVSLVAVAVGAINIAYSYAFFRLVPGPWLEAPTYVAKLWPGALVAVALSFAAIAGKRRLSPVAWILALGFVPLLLWSGRWETTLDATTALTIVVATVAVFAAAALACRRGTGVVASIMVVLSIGVALVGAQVLQNGRGLIGIYGQFPLRAAFVDFNGEQLMTAKIAAEQWVLDHTAAGDRIGIWTDPDRMMAQIAAMQLWGAYNNVSTGPVLNTAEVKELERIRPTALAMYAPTRAQVATFWGSIPPWALPSDPECTTVSFPGIGVEDSFVCVTKLNWVG</sequence>
<gene>
    <name evidence="2" type="ORF">UFOPK3402_01660</name>
</gene>
<proteinExistence type="predicted"/>
<keyword evidence="1" id="KW-0812">Transmembrane</keyword>
<evidence type="ECO:0000256" key="1">
    <source>
        <dbReference type="SAM" id="Phobius"/>
    </source>
</evidence>
<keyword evidence="1" id="KW-0472">Membrane</keyword>
<evidence type="ECO:0000313" key="2">
    <source>
        <dbReference type="EMBL" id="CAB4884740.1"/>
    </source>
</evidence>
<protein>
    <submittedName>
        <fullName evidence="2">Unannotated protein</fullName>
    </submittedName>
</protein>
<name>A0A6J7EUE6_9ZZZZ</name>